<name>A0A562MLH5_9HYPH</name>
<evidence type="ECO:0000313" key="2">
    <source>
        <dbReference type="Proteomes" id="UP000317122"/>
    </source>
</evidence>
<comment type="caution">
    <text evidence="1">The sequence shown here is derived from an EMBL/GenBank/DDBJ whole genome shotgun (WGS) entry which is preliminary data.</text>
</comment>
<proteinExistence type="predicted"/>
<evidence type="ECO:0000313" key="1">
    <source>
        <dbReference type="EMBL" id="TWI20775.1"/>
    </source>
</evidence>
<organism evidence="1 2">
    <name type="scientific">Mesorhizobium tianshanense</name>
    <dbReference type="NCBI Taxonomy" id="39844"/>
    <lineage>
        <taxon>Bacteria</taxon>
        <taxon>Pseudomonadati</taxon>
        <taxon>Pseudomonadota</taxon>
        <taxon>Alphaproteobacteria</taxon>
        <taxon>Hyphomicrobiales</taxon>
        <taxon>Phyllobacteriaceae</taxon>
        <taxon>Mesorhizobium</taxon>
    </lineage>
</organism>
<dbReference type="OrthoDB" id="3538665at2"/>
<dbReference type="EMBL" id="VLKT01000075">
    <property type="protein sequence ID" value="TWI20775.1"/>
    <property type="molecule type" value="Genomic_DNA"/>
</dbReference>
<keyword evidence="2" id="KW-1185">Reference proteome</keyword>
<dbReference type="RefSeq" id="WP_145722880.1">
    <property type="nucleotide sequence ID" value="NZ_BSPF01000005.1"/>
</dbReference>
<dbReference type="Proteomes" id="UP000317122">
    <property type="component" value="Unassembled WGS sequence"/>
</dbReference>
<dbReference type="AlphaFoldDB" id="A0A562MLH5"/>
<sequence>MSSIVKKLRLTRYERRCANEFAGEADPGRVGLESILVVAEWLSFIRSLRLPTTLISGTGAPTVERLHQRIRSTYWTY</sequence>
<accession>A0A562MLH5</accession>
<reference evidence="1 2" key="1">
    <citation type="journal article" date="2015" name="Stand. Genomic Sci.">
        <title>Genomic Encyclopedia of Bacterial and Archaeal Type Strains, Phase III: the genomes of soil and plant-associated and newly described type strains.</title>
        <authorList>
            <person name="Whitman W.B."/>
            <person name="Woyke T."/>
            <person name="Klenk H.P."/>
            <person name="Zhou Y."/>
            <person name="Lilburn T.G."/>
            <person name="Beck B.J."/>
            <person name="De Vos P."/>
            <person name="Vandamme P."/>
            <person name="Eisen J.A."/>
            <person name="Garrity G."/>
            <person name="Hugenholtz P."/>
            <person name="Kyrpides N.C."/>
        </authorList>
    </citation>
    <scope>NUCLEOTIDE SEQUENCE [LARGE SCALE GENOMIC DNA]</scope>
    <source>
        <strain evidence="1 2">CGMCC 1.2546</strain>
    </source>
</reference>
<protein>
    <submittedName>
        <fullName evidence="1">Uncharacterized protein</fullName>
    </submittedName>
</protein>
<gene>
    <name evidence="1" type="ORF">IQ26_06940</name>
</gene>